<reference evidence="8 9" key="1">
    <citation type="submission" date="2017-12" db="EMBL/GenBank/DDBJ databases">
        <title>Genomes of bacteria within cyanobacterial aggregates.</title>
        <authorList>
            <person name="Cai H."/>
        </authorList>
    </citation>
    <scope>NUCLEOTIDE SEQUENCE [LARGE SCALE GENOMIC DNA]</scope>
    <source>
        <strain evidence="8 9">TH16</strain>
    </source>
</reference>
<dbReference type="KEGG" id="ncb:C0V82_20555"/>
<keyword evidence="9" id="KW-1185">Reference proteome</keyword>
<dbReference type="CDD" id="cd16429">
    <property type="entry name" value="VirB10"/>
    <property type="match status" value="1"/>
</dbReference>
<dbReference type="OrthoDB" id="9807354at2"/>
<evidence type="ECO:0000313" key="8">
    <source>
        <dbReference type="EMBL" id="AUN32708.1"/>
    </source>
</evidence>
<dbReference type="GO" id="GO:0016020">
    <property type="term" value="C:membrane"/>
    <property type="evidence" value="ECO:0007669"/>
    <property type="project" value="UniProtKB-SubCell"/>
</dbReference>
<keyword evidence="5 7" id="KW-0472">Membrane</keyword>
<evidence type="ECO:0000256" key="4">
    <source>
        <dbReference type="ARBA" id="ARBA00022989"/>
    </source>
</evidence>
<evidence type="ECO:0000256" key="5">
    <source>
        <dbReference type="ARBA" id="ARBA00023136"/>
    </source>
</evidence>
<keyword evidence="4 7" id="KW-1133">Transmembrane helix</keyword>
<sequence length="392" mass="42180">MTTAPPEAKQPPEKLELRAAPRRALRLRRGVIIGGSGIAASAILTLTMLSLQSPYGKPDVERQELAQPSKPPAPEALAGLPTDYSQVKPDTPLLGPPLPGDLGRPILEQQRRQASSTPWSPAAPVNQPSPEQVQINQARQSGLFIRTEPKTRPAIPESQNAANPSAPVSVAEAATPDEPQRKLDFLARPDAGGIYNPHTEQQPASPYQIMAGSIIAAALVTGLNSDLPGTVAAQVTENVYDTVTGQILLIPQGSRLIGTYDSRVSFGQERALLVWQRLIRPDGSSLLLDNLPASDTQGRSGLSDEVDFHTGRLLKGIAMATLLGAGTELTFGQQESDLVRAVRESVQQNADRASQRLVERNLDIQPKLTVRPGWPLRVIVRRDLILSPYRGG</sequence>
<dbReference type="Proteomes" id="UP000234752">
    <property type="component" value="Chromosome eg_2"/>
</dbReference>
<proteinExistence type="inferred from homology"/>
<comment type="similarity">
    <text evidence="2">Belongs to the TrbI/VirB10 family.</text>
</comment>
<feature type="region of interest" description="Disordered" evidence="6">
    <location>
        <begin position="152"/>
        <end position="179"/>
    </location>
</feature>
<dbReference type="Pfam" id="PF03743">
    <property type="entry name" value="TrbI"/>
    <property type="match status" value="1"/>
</dbReference>
<evidence type="ECO:0000313" key="9">
    <source>
        <dbReference type="Proteomes" id="UP000234752"/>
    </source>
</evidence>
<protein>
    <submittedName>
        <fullName evidence="8">Conjugal transfer protein TrbI</fullName>
    </submittedName>
</protein>
<accession>A0A2K9NHZ5</accession>
<name>A0A2K9NHZ5_9PROT</name>
<dbReference type="Gene3D" id="2.40.128.260">
    <property type="entry name" value="Type IV secretion system, VirB10/TraB/TrbI"/>
    <property type="match status" value="1"/>
</dbReference>
<keyword evidence="3 7" id="KW-0812">Transmembrane</keyword>
<dbReference type="AlphaFoldDB" id="A0A2K9NHZ5"/>
<comment type="subcellular location">
    <subcellularLocation>
        <location evidence="1">Membrane</location>
        <topology evidence="1">Single-pass membrane protein</topology>
    </subcellularLocation>
</comment>
<dbReference type="InterPro" id="IPR042217">
    <property type="entry name" value="T4SS_VirB10/TrbI"/>
</dbReference>
<feature type="transmembrane region" description="Helical" evidence="7">
    <location>
        <begin position="31"/>
        <end position="51"/>
    </location>
</feature>
<evidence type="ECO:0000256" key="2">
    <source>
        <dbReference type="ARBA" id="ARBA00010265"/>
    </source>
</evidence>
<evidence type="ECO:0000256" key="1">
    <source>
        <dbReference type="ARBA" id="ARBA00004167"/>
    </source>
</evidence>
<evidence type="ECO:0000256" key="3">
    <source>
        <dbReference type="ARBA" id="ARBA00022692"/>
    </source>
</evidence>
<organism evidence="8 9">
    <name type="scientific">Niveispirillum cyanobacteriorum</name>
    <dbReference type="NCBI Taxonomy" id="1612173"/>
    <lineage>
        <taxon>Bacteria</taxon>
        <taxon>Pseudomonadati</taxon>
        <taxon>Pseudomonadota</taxon>
        <taxon>Alphaproteobacteria</taxon>
        <taxon>Rhodospirillales</taxon>
        <taxon>Azospirillaceae</taxon>
        <taxon>Niveispirillum</taxon>
    </lineage>
</organism>
<dbReference type="InterPro" id="IPR005498">
    <property type="entry name" value="T4SS_VirB10/TraB/TrbI"/>
</dbReference>
<evidence type="ECO:0000256" key="7">
    <source>
        <dbReference type="SAM" id="Phobius"/>
    </source>
</evidence>
<gene>
    <name evidence="8" type="ORF">C0V82_20555</name>
</gene>
<feature type="region of interest" description="Disordered" evidence="6">
    <location>
        <begin position="56"/>
        <end position="130"/>
    </location>
</feature>
<evidence type="ECO:0000256" key="6">
    <source>
        <dbReference type="SAM" id="MobiDB-lite"/>
    </source>
</evidence>
<dbReference type="EMBL" id="CP025612">
    <property type="protein sequence ID" value="AUN32708.1"/>
    <property type="molecule type" value="Genomic_DNA"/>
</dbReference>